<protein>
    <submittedName>
        <fullName evidence="1">15002_t:CDS:1</fullName>
    </submittedName>
</protein>
<name>A0A9N9BX52_9GLOM</name>
<gene>
    <name evidence="1" type="ORF">CPELLU_LOCUS6174</name>
</gene>
<proteinExistence type="predicted"/>
<organism evidence="1 2">
    <name type="scientific">Cetraspora pellucida</name>
    <dbReference type="NCBI Taxonomy" id="1433469"/>
    <lineage>
        <taxon>Eukaryota</taxon>
        <taxon>Fungi</taxon>
        <taxon>Fungi incertae sedis</taxon>
        <taxon>Mucoromycota</taxon>
        <taxon>Glomeromycotina</taxon>
        <taxon>Glomeromycetes</taxon>
        <taxon>Diversisporales</taxon>
        <taxon>Gigasporaceae</taxon>
        <taxon>Cetraspora</taxon>
    </lineage>
</organism>
<accession>A0A9N9BX52</accession>
<dbReference type="EMBL" id="CAJVQA010003770">
    <property type="protein sequence ID" value="CAG8582882.1"/>
    <property type="molecule type" value="Genomic_DNA"/>
</dbReference>
<sequence>MWINSNLPKFTNEVQSSIPGQLSKVNTPLYFPIFVSDQYNKRCP</sequence>
<dbReference type="AlphaFoldDB" id="A0A9N9BX52"/>
<evidence type="ECO:0000313" key="2">
    <source>
        <dbReference type="Proteomes" id="UP000789759"/>
    </source>
</evidence>
<evidence type="ECO:0000313" key="1">
    <source>
        <dbReference type="EMBL" id="CAG8582882.1"/>
    </source>
</evidence>
<comment type="caution">
    <text evidence="1">The sequence shown here is derived from an EMBL/GenBank/DDBJ whole genome shotgun (WGS) entry which is preliminary data.</text>
</comment>
<dbReference type="Proteomes" id="UP000789759">
    <property type="component" value="Unassembled WGS sequence"/>
</dbReference>
<keyword evidence="2" id="KW-1185">Reference proteome</keyword>
<reference evidence="1" key="1">
    <citation type="submission" date="2021-06" db="EMBL/GenBank/DDBJ databases">
        <authorList>
            <person name="Kallberg Y."/>
            <person name="Tangrot J."/>
            <person name="Rosling A."/>
        </authorList>
    </citation>
    <scope>NUCLEOTIDE SEQUENCE</scope>
    <source>
        <strain evidence="1">FL966</strain>
    </source>
</reference>